<organism evidence="1">
    <name type="scientific">viral metagenome</name>
    <dbReference type="NCBI Taxonomy" id="1070528"/>
    <lineage>
        <taxon>unclassified sequences</taxon>
        <taxon>metagenomes</taxon>
        <taxon>organismal metagenomes</taxon>
    </lineage>
</organism>
<evidence type="ECO:0000313" key="1">
    <source>
        <dbReference type="EMBL" id="QJA62549.1"/>
    </source>
</evidence>
<dbReference type="EMBL" id="MT141474">
    <property type="protein sequence ID" value="QJA62549.1"/>
    <property type="molecule type" value="Genomic_DNA"/>
</dbReference>
<name>A0A6M3IXZ7_9ZZZZ</name>
<accession>A0A6M3IXZ7</accession>
<reference evidence="1" key="1">
    <citation type="submission" date="2020-03" db="EMBL/GenBank/DDBJ databases">
        <title>The deep terrestrial virosphere.</title>
        <authorList>
            <person name="Holmfeldt K."/>
            <person name="Nilsson E."/>
            <person name="Simone D."/>
            <person name="Lopez-Fernandez M."/>
            <person name="Wu X."/>
            <person name="de Brujin I."/>
            <person name="Lundin D."/>
            <person name="Andersson A."/>
            <person name="Bertilsson S."/>
            <person name="Dopson M."/>
        </authorList>
    </citation>
    <scope>NUCLEOTIDE SEQUENCE</scope>
    <source>
        <strain evidence="1">MM415B00764</strain>
    </source>
</reference>
<proteinExistence type="predicted"/>
<dbReference type="AlphaFoldDB" id="A0A6M3IXZ7"/>
<sequence>MMVYDFDILPRCVGGPTFLRPPGERDRQVFTVKAVKPFVKPDGTRVPELDVVLLAQPHRELRVRRREYGKWV</sequence>
<gene>
    <name evidence="1" type="ORF">MM415B00764_0015</name>
</gene>
<protein>
    <submittedName>
        <fullName evidence="1">Uncharacterized protein</fullName>
    </submittedName>
</protein>